<evidence type="ECO:0000256" key="18">
    <source>
        <dbReference type="ARBA" id="ARBA00072833"/>
    </source>
</evidence>
<dbReference type="SUPFAM" id="SSF52058">
    <property type="entry name" value="L domain-like"/>
    <property type="match status" value="2"/>
</dbReference>
<keyword evidence="10 19" id="KW-1133">Transmembrane helix</keyword>
<comment type="subunit">
    <text evidence="17">Homodimer. Interacts with MYD88 (via TIR domain). Interacts with TICAM1 (via TIR domain). Interacts with UNC93B1; this interaction is essential for proper TLR5 localization to the plasma membrane.</text>
</comment>
<evidence type="ECO:0000256" key="16">
    <source>
        <dbReference type="ARBA" id="ARBA00057507"/>
    </source>
</evidence>
<dbReference type="FunFam" id="3.80.10.10:FF:000365">
    <property type="entry name" value="Toll-like receptor 5"/>
    <property type="match status" value="1"/>
</dbReference>
<evidence type="ECO:0000256" key="15">
    <source>
        <dbReference type="ARBA" id="ARBA00023198"/>
    </source>
</evidence>
<sequence length="883" mass="100812">MTTRRPAITILSLGFLIFLLLANCSQQCRIEKNWAYCSGRSLVQVPPLPPHITHVDLSLNYFHNLSEDSFIGLESLVHLDLGSQRVRGLVIKNNTFRGLYNLTFLHLGDNRGMQIETDAFQGLSNLRTLVLLHCGLDERILSGNYLRPLLSLQELNLFGNNIKQFTPAMFFRNMTNLSVLDLSINRMKSICESDLVAFQGKHFQHLKLSTVHLVDMNPSDFNWTNCGNPFKNMLFDTLDLSLNGLTTEEATLFFSAIMGTRINHLIFYSNNMGSGYGFNNFKNPDRFTFDPLKFSGIEIIDLSKNSINILKWAVFRSLSDVLIMSLAGNKINQFEKGAFVGLTHLQRLNLSNNLIGEIYEHTFQNLPNLILLDLTNNHIGVVQHNSFSGLSNLLALDLTGNSLTSVYTFAHLPNLQELHLDDNKIGLLYKLGDVASSATTIRVNNNRLRNMEDLYIILATFPNTVVLNFGDNFLSFCVHNSNNSIPSSNKLEVLYLHNSALQLIWGRGLCLDLFDHLNKVQNLYLSFNQLESLPKGIFKGLTSLNYLDLSHNSLTHLKQDVFPLSLKLLDLSYNLLSSPDPDVFRSLSVIDLKVNRFYCDCNLRDFQAWANTTNVAFATQLSDLQCEFPQELRGVALSNFTPDQCEENDEQLAQVLQFILFISCSTFLVTVTLGSIGYARFRGHAFTIYKKLKMRVIEGKPQVPPQLDNLQYDVYLCFAENDFVWVESALLQRLDSQFAEHNQLRCCFEARDFIPGEDHLTNIRSAIWGSRKTLCVVSKEFLKDGWCLEAFMLAQRRMLEELKDVLVMVIVGSIPHFRLMKYEPIRAFVKNREYLQWPDDTQDIEWFFDRLIVKIFKDSKVKCPKRQKDGPDIELNAVRQVGT</sequence>
<dbReference type="GO" id="GO:0004888">
    <property type="term" value="F:transmembrane signaling receptor activity"/>
    <property type="evidence" value="ECO:0007669"/>
    <property type="project" value="InterPro"/>
</dbReference>
<dbReference type="Pfam" id="PF00560">
    <property type="entry name" value="LRR_1"/>
    <property type="match status" value="1"/>
</dbReference>
<evidence type="ECO:0000256" key="8">
    <source>
        <dbReference type="ARBA" id="ARBA00022737"/>
    </source>
</evidence>
<keyword evidence="9" id="KW-0391">Immunity</keyword>
<keyword evidence="5" id="KW-0433">Leucine-rich repeat</keyword>
<gene>
    <name evidence="22" type="ORF">AALO_G00114980</name>
</gene>
<evidence type="ECO:0000256" key="12">
    <source>
        <dbReference type="ARBA" id="ARBA00023157"/>
    </source>
</evidence>
<dbReference type="SMART" id="SM00082">
    <property type="entry name" value="LRRCT"/>
    <property type="match status" value="1"/>
</dbReference>
<dbReference type="PIRSF" id="PIRSF037595">
    <property type="entry name" value="Toll-like_receptor"/>
    <property type="match status" value="1"/>
</dbReference>
<evidence type="ECO:0000256" key="7">
    <source>
        <dbReference type="ARBA" id="ARBA00022729"/>
    </source>
</evidence>
<evidence type="ECO:0000256" key="17">
    <source>
        <dbReference type="ARBA" id="ARBA00062299"/>
    </source>
</evidence>
<dbReference type="GO" id="GO:0006954">
    <property type="term" value="P:inflammatory response"/>
    <property type="evidence" value="ECO:0007669"/>
    <property type="project" value="UniProtKB-KW"/>
</dbReference>
<feature type="transmembrane region" description="Helical" evidence="19">
    <location>
        <begin position="658"/>
        <end position="681"/>
    </location>
</feature>
<keyword evidence="14" id="KW-0325">Glycoprotein</keyword>
<feature type="chain" id="PRO_5043585621" description="Toll-like receptor 5" evidence="20">
    <location>
        <begin position="28"/>
        <end position="883"/>
    </location>
</feature>
<dbReference type="InterPro" id="IPR000483">
    <property type="entry name" value="Cys-rich_flank_reg_C"/>
</dbReference>
<evidence type="ECO:0000256" key="19">
    <source>
        <dbReference type="SAM" id="Phobius"/>
    </source>
</evidence>
<evidence type="ECO:0000256" key="5">
    <source>
        <dbReference type="ARBA" id="ARBA00022614"/>
    </source>
</evidence>
<dbReference type="PROSITE" id="PS50104">
    <property type="entry name" value="TIR"/>
    <property type="match status" value="1"/>
</dbReference>
<dbReference type="SMART" id="SM00369">
    <property type="entry name" value="LRR_TYP"/>
    <property type="match status" value="12"/>
</dbReference>
<dbReference type="EMBL" id="JADWDJ010000008">
    <property type="protein sequence ID" value="KAG5277212.1"/>
    <property type="molecule type" value="Genomic_DNA"/>
</dbReference>
<dbReference type="GO" id="GO:0045087">
    <property type="term" value="P:innate immune response"/>
    <property type="evidence" value="ECO:0007669"/>
    <property type="project" value="UniProtKB-KW"/>
</dbReference>
<evidence type="ECO:0000256" key="13">
    <source>
        <dbReference type="ARBA" id="ARBA00023170"/>
    </source>
</evidence>
<keyword evidence="4" id="KW-0399">Innate immunity</keyword>
<name>A0AAV6GUA5_9TELE</name>
<organism evidence="22 23">
    <name type="scientific">Alosa alosa</name>
    <name type="common">allis shad</name>
    <dbReference type="NCBI Taxonomy" id="278164"/>
    <lineage>
        <taxon>Eukaryota</taxon>
        <taxon>Metazoa</taxon>
        <taxon>Chordata</taxon>
        <taxon>Craniata</taxon>
        <taxon>Vertebrata</taxon>
        <taxon>Euteleostomi</taxon>
        <taxon>Actinopterygii</taxon>
        <taxon>Neopterygii</taxon>
        <taxon>Teleostei</taxon>
        <taxon>Clupei</taxon>
        <taxon>Clupeiformes</taxon>
        <taxon>Clupeoidei</taxon>
        <taxon>Clupeidae</taxon>
        <taxon>Alosa</taxon>
    </lineage>
</organism>
<evidence type="ECO:0000259" key="21">
    <source>
        <dbReference type="PROSITE" id="PS50104"/>
    </source>
</evidence>
<dbReference type="Pfam" id="PF13855">
    <property type="entry name" value="LRR_8"/>
    <property type="match status" value="4"/>
</dbReference>
<dbReference type="AlphaFoldDB" id="A0AAV6GUA5"/>
<dbReference type="SUPFAM" id="SSF52200">
    <property type="entry name" value="Toll/Interleukin receptor TIR domain"/>
    <property type="match status" value="1"/>
</dbReference>
<dbReference type="Proteomes" id="UP000823561">
    <property type="component" value="Chromosome 8"/>
</dbReference>
<evidence type="ECO:0000256" key="9">
    <source>
        <dbReference type="ARBA" id="ARBA00022859"/>
    </source>
</evidence>
<dbReference type="PANTHER" id="PTHR24365">
    <property type="entry name" value="TOLL-LIKE RECEPTOR"/>
    <property type="match status" value="1"/>
</dbReference>
<dbReference type="PROSITE" id="PS51450">
    <property type="entry name" value="LRR"/>
    <property type="match status" value="3"/>
</dbReference>
<evidence type="ECO:0000256" key="10">
    <source>
        <dbReference type="ARBA" id="ARBA00022989"/>
    </source>
</evidence>
<keyword evidence="6 19" id="KW-0812">Transmembrane</keyword>
<comment type="subcellular location">
    <subcellularLocation>
        <location evidence="1">Membrane</location>
        <topology evidence="1">Single-pass type I membrane protein</topology>
    </subcellularLocation>
</comment>
<protein>
    <recommendedName>
        <fullName evidence="18">Toll-like receptor 5</fullName>
    </recommendedName>
</protein>
<dbReference type="GO" id="GO:0005886">
    <property type="term" value="C:plasma membrane"/>
    <property type="evidence" value="ECO:0007669"/>
    <property type="project" value="TreeGrafter"/>
</dbReference>
<dbReference type="Gene3D" id="3.80.10.10">
    <property type="entry name" value="Ribonuclease Inhibitor"/>
    <property type="match status" value="3"/>
</dbReference>
<keyword evidence="8" id="KW-0677">Repeat</keyword>
<keyword evidence="3" id="KW-0597">Phosphoprotein</keyword>
<keyword evidence="12" id="KW-1015">Disulfide bond</keyword>
<dbReference type="InterPro" id="IPR035897">
    <property type="entry name" value="Toll_tir_struct_dom_sf"/>
</dbReference>
<proteinExistence type="inferred from homology"/>
<keyword evidence="13" id="KW-0675">Receptor</keyword>
<dbReference type="InterPro" id="IPR000157">
    <property type="entry name" value="TIR_dom"/>
</dbReference>
<evidence type="ECO:0000256" key="14">
    <source>
        <dbReference type="ARBA" id="ARBA00023180"/>
    </source>
</evidence>
<dbReference type="PANTHER" id="PTHR24365:SF525">
    <property type="entry name" value="TOLL-LIKE RECEPTOR 5"/>
    <property type="match status" value="1"/>
</dbReference>
<dbReference type="PRINTS" id="PR00019">
    <property type="entry name" value="LEURICHRPT"/>
</dbReference>
<dbReference type="FunFam" id="3.80.10.10:FF:000306">
    <property type="entry name" value="Toll-like receptor 5"/>
    <property type="match status" value="1"/>
</dbReference>
<dbReference type="InterPro" id="IPR032675">
    <property type="entry name" value="LRR_dom_sf"/>
</dbReference>
<evidence type="ECO:0000313" key="22">
    <source>
        <dbReference type="EMBL" id="KAG5277212.1"/>
    </source>
</evidence>
<dbReference type="InterPro" id="IPR017241">
    <property type="entry name" value="Toll-like_receptor"/>
</dbReference>
<comment type="similarity">
    <text evidence="2">Belongs to the Toll-like receptor family.</text>
</comment>
<feature type="signal peptide" evidence="20">
    <location>
        <begin position="1"/>
        <end position="27"/>
    </location>
</feature>
<evidence type="ECO:0000256" key="2">
    <source>
        <dbReference type="ARBA" id="ARBA00009634"/>
    </source>
</evidence>
<dbReference type="InterPro" id="IPR003591">
    <property type="entry name" value="Leu-rich_rpt_typical-subtyp"/>
</dbReference>
<evidence type="ECO:0000256" key="3">
    <source>
        <dbReference type="ARBA" id="ARBA00022553"/>
    </source>
</evidence>
<keyword evidence="11 19" id="KW-0472">Membrane</keyword>
<evidence type="ECO:0000256" key="1">
    <source>
        <dbReference type="ARBA" id="ARBA00004479"/>
    </source>
</evidence>
<keyword evidence="7 20" id="KW-0732">Signal</keyword>
<evidence type="ECO:0000256" key="20">
    <source>
        <dbReference type="SAM" id="SignalP"/>
    </source>
</evidence>
<dbReference type="GO" id="GO:0002224">
    <property type="term" value="P:toll-like receptor signaling pathway"/>
    <property type="evidence" value="ECO:0007669"/>
    <property type="project" value="InterPro"/>
</dbReference>
<comment type="caution">
    <text evidence="22">The sequence shown here is derived from an EMBL/GenBank/DDBJ whole genome shotgun (WGS) entry which is preliminary data.</text>
</comment>
<evidence type="ECO:0000256" key="6">
    <source>
        <dbReference type="ARBA" id="ARBA00022692"/>
    </source>
</evidence>
<comment type="function">
    <text evidence="16">Pattern recognition receptor (PRR) located on the cell surface that participates in the activation of innate immunity and inflammatory response. Recognizes small molecular motifs named pathogen-associated molecular pattern (PAMPs) expressed by pathogens and microbe-associated molecular patterns (MAMPs) usually expressed by resident microbiota. Upon ligand binding such as bacterial flagellins, recruits intracellular adapter proteins MYD88 and TRIF leading to NF-kappa-B activation, cytokine secretion and induction of the inflammatory response. Plays thereby an important role in the relationship between the intestinal epithelium and enteric microbes and contributes to the gut microbiota composition throughout life.</text>
</comment>
<evidence type="ECO:0000256" key="4">
    <source>
        <dbReference type="ARBA" id="ARBA00022588"/>
    </source>
</evidence>
<dbReference type="InterPro" id="IPR001611">
    <property type="entry name" value="Leu-rich_rpt"/>
</dbReference>
<reference evidence="22" key="1">
    <citation type="submission" date="2020-10" db="EMBL/GenBank/DDBJ databases">
        <title>Chromosome-scale genome assembly of the Allis shad, Alosa alosa.</title>
        <authorList>
            <person name="Margot Z."/>
            <person name="Christophe K."/>
            <person name="Cabau C."/>
            <person name="Louis A."/>
            <person name="Berthelot C."/>
            <person name="Parey E."/>
            <person name="Roest Crollius H."/>
            <person name="Montfort J."/>
            <person name="Robinson-Rechavi M."/>
            <person name="Bucao C."/>
            <person name="Bouchez O."/>
            <person name="Gislard M."/>
            <person name="Lluch J."/>
            <person name="Milhes M."/>
            <person name="Lampietro C."/>
            <person name="Lopez Roques C."/>
            <person name="Donnadieu C."/>
            <person name="Braasch I."/>
            <person name="Desvignes T."/>
            <person name="Postlethwait J."/>
            <person name="Bobe J."/>
            <person name="Guiguen Y."/>
        </authorList>
    </citation>
    <scope>NUCLEOTIDE SEQUENCE</scope>
    <source>
        <strain evidence="22">M-15738</strain>
        <tissue evidence="22">Blood</tissue>
    </source>
</reference>
<evidence type="ECO:0000313" key="23">
    <source>
        <dbReference type="Proteomes" id="UP000823561"/>
    </source>
</evidence>
<keyword evidence="15" id="KW-0395">Inflammatory response</keyword>
<dbReference type="FunFam" id="3.40.50.10140:FF:000001">
    <property type="entry name" value="Toll-like receptor 2"/>
    <property type="match status" value="1"/>
</dbReference>
<feature type="domain" description="TIR" evidence="21">
    <location>
        <begin position="710"/>
        <end position="855"/>
    </location>
</feature>
<keyword evidence="23" id="KW-1185">Reference proteome</keyword>
<accession>A0AAV6GUA5</accession>
<dbReference type="Pfam" id="PF01582">
    <property type="entry name" value="TIR"/>
    <property type="match status" value="1"/>
</dbReference>
<evidence type="ECO:0000256" key="11">
    <source>
        <dbReference type="ARBA" id="ARBA00023136"/>
    </source>
</evidence>
<dbReference type="SMART" id="SM00255">
    <property type="entry name" value="TIR"/>
    <property type="match status" value="1"/>
</dbReference>
<dbReference type="SMART" id="SM00365">
    <property type="entry name" value="LRR_SD22"/>
    <property type="match status" value="5"/>
</dbReference>
<dbReference type="Gene3D" id="3.40.50.10140">
    <property type="entry name" value="Toll/interleukin-1 receptor homology (TIR) domain"/>
    <property type="match status" value="1"/>
</dbReference>